<comment type="caution">
    <text evidence="3">The sequence shown here is derived from an EMBL/GenBank/DDBJ whole genome shotgun (WGS) entry which is preliminary data.</text>
</comment>
<sequence length="371" mass="37559">MAILLATLVASSAIAQGYPDPPQPPPPPTPPPPSPTGPFAMTPLVSNGAIAATVTDPNLVNPWGVALAPGLPIWVTNNLTQTSTAYDPAGTLQITVSLPSTARGPASPTGLVFNGSTDFVVSSAMASAPAQFIMVGESGTLLAWSPDIDPANALVVHDDAAGGAVYKGLAIATNGSANLLFAADFHNGKIDVFDGQFQKIAAPGGFADPQLPADYAPFGVQAVTLGGVPMIVVAYAQHTADNLDEEVKGAGLGIVNVFDPNGSLLRRLVSPGAQANAPWGIALAPASFGPLGNLLLIGNFGDGVINAFDPNSGAFVDTIKDASGQPIVNDGLWGLAFAVDANNQPIPPLYFAAGIADETAGVFGRIDPQSQ</sequence>
<feature type="signal peptide" evidence="2">
    <location>
        <begin position="1"/>
        <end position="15"/>
    </location>
</feature>
<keyword evidence="2" id="KW-0732">Signal</keyword>
<gene>
    <name evidence="3" type="ORF">GCM10011487_19160</name>
</gene>
<dbReference type="AlphaFoldDB" id="A0A829YB48"/>
<dbReference type="EMBL" id="BLJN01000002">
    <property type="protein sequence ID" value="GFE79916.1"/>
    <property type="molecule type" value="Genomic_DNA"/>
</dbReference>
<feature type="region of interest" description="Disordered" evidence="1">
    <location>
        <begin position="15"/>
        <end position="41"/>
    </location>
</feature>
<dbReference type="InterPro" id="IPR015943">
    <property type="entry name" value="WD40/YVTN_repeat-like_dom_sf"/>
</dbReference>
<dbReference type="Gene3D" id="2.130.10.10">
    <property type="entry name" value="YVTN repeat-like/Quinoprotein amine dehydrogenase"/>
    <property type="match status" value="1"/>
</dbReference>
<evidence type="ECO:0000256" key="1">
    <source>
        <dbReference type="SAM" id="MobiDB-lite"/>
    </source>
</evidence>
<dbReference type="NCBIfam" id="TIGR03118">
    <property type="entry name" value="PEPCTERM_chp_1"/>
    <property type="match status" value="1"/>
</dbReference>
<feature type="compositionally biased region" description="Pro residues" evidence="1">
    <location>
        <begin position="19"/>
        <end position="36"/>
    </location>
</feature>
<organism evidence="3 4">
    <name type="scientific">Steroidobacter agaridevorans</name>
    <dbReference type="NCBI Taxonomy" id="2695856"/>
    <lineage>
        <taxon>Bacteria</taxon>
        <taxon>Pseudomonadati</taxon>
        <taxon>Pseudomonadota</taxon>
        <taxon>Gammaproteobacteria</taxon>
        <taxon>Steroidobacterales</taxon>
        <taxon>Steroidobacteraceae</taxon>
        <taxon>Steroidobacter</taxon>
    </lineage>
</organism>
<dbReference type="SUPFAM" id="SSF75011">
    <property type="entry name" value="3-carboxy-cis,cis-mucoante lactonizing enzyme"/>
    <property type="match status" value="1"/>
</dbReference>
<dbReference type="Proteomes" id="UP000445000">
    <property type="component" value="Unassembled WGS sequence"/>
</dbReference>
<evidence type="ECO:0000313" key="3">
    <source>
        <dbReference type="EMBL" id="GFE79916.1"/>
    </source>
</evidence>
<evidence type="ECO:0000256" key="2">
    <source>
        <dbReference type="SAM" id="SignalP"/>
    </source>
</evidence>
<accession>A0A829YB48</accession>
<keyword evidence="4" id="KW-1185">Reference proteome</keyword>
<protein>
    <recommendedName>
        <fullName evidence="5">TIGR03118 family protein</fullName>
    </recommendedName>
</protein>
<name>A0A829YB48_9GAMM</name>
<proteinExistence type="predicted"/>
<dbReference type="InterPro" id="IPR017549">
    <property type="entry name" value="APMV_L690"/>
</dbReference>
<feature type="chain" id="PRO_5032822738" description="TIGR03118 family protein" evidence="2">
    <location>
        <begin position="16"/>
        <end position="371"/>
    </location>
</feature>
<reference evidence="4" key="1">
    <citation type="submission" date="2020-01" db="EMBL/GenBank/DDBJ databases">
        <title>'Steroidobacter agaridevorans' sp. nov., agar-degrading bacteria isolated from rhizosphere soils.</title>
        <authorList>
            <person name="Ikenaga M."/>
            <person name="Kataoka M."/>
            <person name="Murouchi A."/>
            <person name="Katsuragi S."/>
            <person name="Sakai M."/>
        </authorList>
    </citation>
    <scope>NUCLEOTIDE SEQUENCE [LARGE SCALE GENOMIC DNA]</scope>
    <source>
        <strain evidence="4">YU21-B</strain>
    </source>
</reference>
<evidence type="ECO:0008006" key="5">
    <source>
        <dbReference type="Google" id="ProtNLM"/>
    </source>
</evidence>
<evidence type="ECO:0000313" key="4">
    <source>
        <dbReference type="Proteomes" id="UP000445000"/>
    </source>
</evidence>